<dbReference type="Gene3D" id="3.40.50.720">
    <property type="entry name" value="NAD(P)-binding Rossmann-like Domain"/>
    <property type="match status" value="1"/>
</dbReference>
<reference evidence="3" key="3">
    <citation type="submission" date="2021-06" db="EMBL/GenBank/DDBJ databases">
        <title>Genomic Description and Analysis of Intracellular Bacteria, Candidatus Berkiella cookevillensis and Candidatus Berkiella aquae.</title>
        <authorList>
            <person name="Kidane D.T."/>
            <person name="Mehari Y.T."/>
            <person name="Rice F.C."/>
            <person name="Arivett B.A."/>
            <person name="Farone A.L."/>
            <person name="Berk S.G."/>
            <person name="Farone M.B."/>
        </authorList>
    </citation>
    <scope>NUCLEOTIDE SEQUENCE</scope>
    <source>
        <strain evidence="3">CC99</strain>
    </source>
</reference>
<dbReference type="PANTHER" id="PTHR43574">
    <property type="entry name" value="EPIMERASE-RELATED"/>
    <property type="match status" value="1"/>
</dbReference>
<proteinExistence type="predicted"/>
<dbReference type="Proteomes" id="UP000051494">
    <property type="component" value="Unassembled WGS sequence"/>
</dbReference>
<keyword evidence="4" id="KW-1185">Reference proteome</keyword>
<protein>
    <submittedName>
        <fullName evidence="3">SDR family oxidoreductase</fullName>
    </submittedName>
</protein>
<name>A0A0Q9YKF3_9GAMM</name>
<reference evidence="2" key="1">
    <citation type="submission" date="2015-09" db="EMBL/GenBank/DDBJ databases">
        <title>Draft Genome Sequences of Two Novel Amoeba-resistant Intranuclear Bacteria, Candidatus Berkiella cookevillensis and Candidatus Berkiella aquae.</title>
        <authorList>
            <person name="Mehari Y.T."/>
            <person name="Arivett B.A."/>
            <person name="Farone A.L."/>
            <person name="Gunderson J.H."/>
            <person name="Farone M.B."/>
        </authorList>
    </citation>
    <scope>NUCLEOTIDE SEQUENCE [LARGE SCALE GENOMIC DNA]</scope>
    <source>
        <strain evidence="2">CC99</strain>
    </source>
</reference>
<evidence type="ECO:0000313" key="2">
    <source>
        <dbReference type="EMBL" id="KRG17460.1"/>
    </source>
</evidence>
<dbReference type="STRING" id="437022.CC99x_02321"/>
<dbReference type="OrthoDB" id="9808276at2"/>
<accession>A0A0Q9YKF3</accession>
<reference evidence="3" key="2">
    <citation type="journal article" date="2016" name="Genome Announc.">
        <title>Draft Genome Sequences of Two Novel Amoeba-Resistant Intranuclear Bacteria, 'Candidatus Berkiella cookevillensis' and 'Candidatus Berkiella aquae'.</title>
        <authorList>
            <person name="Mehari Y.T."/>
            <person name="Arivett B.A."/>
            <person name="Farone A.L."/>
            <person name="Gunderson J.H."/>
            <person name="Farone M.B."/>
        </authorList>
    </citation>
    <scope>NUCLEOTIDE SEQUENCE</scope>
    <source>
        <strain evidence="3">CC99</strain>
    </source>
</reference>
<dbReference type="AlphaFoldDB" id="A0A0Q9YKF3"/>
<gene>
    <name evidence="3" type="ORF">CC99x_012810</name>
    <name evidence="2" type="ORF">CC99x_02321</name>
</gene>
<comment type="caution">
    <text evidence="2">The sequence shown here is derived from an EMBL/GenBank/DDBJ whole genome shotgun (WGS) entry which is preliminary data.</text>
</comment>
<evidence type="ECO:0000256" key="1">
    <source>
        <dbReference type="ARBA" id="ARBA00023027"/>
    </source>
</evidence>
<keyword evidence="1" id="KW-0520">NAD</keyword>
<dbReference type="EMBL" id="LKHV01000016">
    <property type="protein sequence ID" value="KRG17460.1"/>
    <property type="molecule type" value="Genomic_DNA"/>
</dbReference>
<evidence type="ECO:0000313" key="4">
    <source>
        <dbReference type="Proteomes" id="UP000051494"/>
    </source>
</evidence>
<dbReference type="CDD" id="cd05266">
    <property type="entry name" value="SDR_a4"/>
    <property type="match status" value="1"/>
</dbReference>
<sequence length="292" mass="32933">MFEKNKLFVFGFGYTAAFLASQLNLSMWQVAGTSRRQEIRDKYLSSNICLIDYMDYAQICLNLKSVTHLLISIPPVRQVGDVVIADFSDILKELAPHLKWIGYLSTTGVYGDHDGNWVDECSMLKPDNERAILRVGAEKNWLQLGEDISVPVQIFRLSAIYGPSRNVLRQLLEGEVSCIFKAGHYFSRIQVEDIVQVLLASMNAPQMGEIYNLADDEPTPSHEVIQYAATLLKVSPPKLLSIEKAKLSPMTQEFYNSHRKVSNAKIKQSLGIKLKYPSYREGLRALLQNCVG</sequence>
<dbReference type="EMBL" id="LKHV02000002">
    <property type="protein sequence ID" value="MCS5709780.1"/>
    <property type="molecule type" value="Genomic_DNA"/>
</dbReference>
<dbReference type="SUPFAM" id="SSF51735">
    <property type="entry name" value="NAD(P)-binding Rossmann-fold domains"/>
    <property type="match status" value="1"/>
</dbReference>
<dbReference type="PATRIC" id="fig|1590042.3.peg.2377"/>
<evidence type="ECO:0000313" key="3">
    <source>
        <dbReference type="EMBL" id="MCS5709780.1"/>
    </source>
</evidence>
<organism evidence="2">
    <name type="scientific">Candidatus Berkiella cookevillensis</name>
    <dbReference type="NCBI Taxonomy" id="437022"/>
    <lineage>
        <taxon>Bacteria</taxon>
        <taxon>Pseudomonadati</taxon>
        <taxon>Pseudomonadota</taxon>
        <taxon>Gammaproteobacteria</taxon>
        <taxon>Candidatus Berkiellales</taxon>
        <taxon>Candidatus Berkiellaceae</taxon>
        <taxon>Candidatus Berkiella</taxon>
    </lineage>
</organism>
<dbReference type="RefSeq" id="WP_057625415.1">
    <property type="nucleotide sequence ID" value="NZ_LKHV02000002.1"/>
</dbReference>
<dbReference type="InterPro" id="IPR036291">
    <property type="entry name" value="NAD(P)-bd_dom_sf"/>
</dbReference>